<protein>
    <submittedName>
        <fullName evidence="3">DUF2335 domain-containing protein</fullName>
    </submittedName>
</protein>
<accession>A0A857FJ34</accession>
<proteinExistence type="predicted"/>
<name>A0A857FJ34_KOMXY</name>
<keyword evidence="2" id="KW-0812">Transmembrane</keyword>
<feature type="region of interest" description="Disordered" evidence="1">
    <location>
        <begin position="1"/>
        <end position="21"/>
    </location>
</feature>
<dbReference type="EMBL" id="CP041348">
    <property type="protein sequence ID" value="QHC34178.1"/>
    <property type="molecule type" value="Genomic_DNA"/>
</dbReference>
<dbReference type="Proteomes" id="UP000464674">
    <property type="component" value="Chromosome"/>
</dbReference>
<reference evidence="3 4" key="1">
    <citation type="journal article" date="2020" name="Carbohydr. Polym.">
        <title>Characterization and optimization of production of bacterial cellulose from strain CGMCC 17276 based on whole-genome analysis.</title>
        <authorList>
            <person name="Lu T."/>
            <person name="Gao H."/>
            <person name="Liao B."/>
            <person name="Wu J."/>
            <person name="Zhang W."/>
            <person name="Huang J."/>
            <person name="Liu M."/>
            <person name="Huang J."/>
            <person name="Chang Z."/>
            <person name="Jin M."/>
            <person name="Yi Z."/>
            <person name="Jiang D."/>
        </authorList>
    </citation>
    <scope>NUCLEOTIDE SEQUENCE [LARGE SCALE GENOMIC DNA]</scope>
    <source>
        <strain evidence="3 4">CGMCC 17276</strain>
    </source>
</reference>
<gene>
    <name evidence="3" type="ORF">FMA36_00395</name>
</gene>
<evidence type="ECO:0000256" key="1">
    <source>
        <dbReference type="SAM" id="MobiDB-lite"/>
    </source>
</evidence>
<evidence type="ECO:0000256" key="2">
    <source>
        <dbReference type="SAM" id="Phobius"/>
    </source>
</evidence>
<evidence type="ECO:0000313" key="3">
    <source>
        <dbReference type="EMBL" id="QHC34178.1"/>
    </source>
</evidence>
<organism evidence="3 4">
    <name type="scientific">Komagataeibacter xylinus</name>
    <name type="common">Gluconacetobacter xylinus</name>
    <dbReference type="NCBI Taxonomy" id="28448"/>
    <lineage>
        <taxon>Bacteria</taxon>
        <taxon>Pseudomonadati</taxon>
        <taxon>Pseudomonadota</taxon>
        <taxon>Alphaproteobacteria</taxon>
        <taxon>Acetobacterales</taxon>
        <taxon>Acetobacteraceae</taxon>
        <taxon>Komagataeibacter</taxon>
    </lineage>
</organism>
<dbReference type="RefSeq" id="WP_159260076.1">
    <property type="nucleotide sequence ID" value="NZ_CP041348.1"/>
</dbReference>
<dbReference type="OrthoDB" id="7282078at2"/>
<evidence type="ECO:0000313" key="4">
    <source>
        <dbReference type="Proteomes" id="UP000464674"/>
    </source>
</evidence>
<keyword evidence="2" id="KW-0472">Membrane</keyword>
<keyword evidence="2" id="KW-1133">Transmembrane helix</keyword>
<feature type="transmembrane region" description="Helical" evidence="2">
    <location>
        <begin position="122"/>
        <end position="140"/>
    </location>
</feature>
<feature type="transmembrane region" description="Helical" evidence="2">
    <location>
        <begin position="91"/>
        <end position="110"/>
    </location>
</feature>
<dbReference type="AlphaFoldDB" id="A0A857FJ34"/>
<sequence length="152" mass="16143">MPEHHPPKNPPSTRTPDKVTANVGPIDGYPILGIPGATAVFQKHSGPLPPASELAAYGAVQADMPERILRMAEQNSEDERLRLQREQLQRFWLDMTGRILGFLFAIAALISGVSLCLSGHDWAGGSIGAAAVGGTVMALITGKYAQTIKKSG</sequence>